<dbReference type="RefSeq" id="WP_378255210.1">
    <property type="nucleotide sequence ID" value="NZ_JBHSIT010000004.1"/>
</dbReference>
<proteinExistence type="predicted"/>
<dbReference type="CDD" id="cd09726">
    <property type="entry name" value="RAMP_I_III"/>
    <property type="match status" value="1"/>
</dbReference>
<keyword evidence="3" id="KW-1185">Reference proteome</keyword>
<protein>
    <submittedName>
        <fullName evidence="2">TIGR03986 family CRISPR-associated RAMP protein</fullName>
    </submittedName>
</protein>
<feature type="region of interest" description="Disordered" evidence="1">
    <location>
        <begin position="355"/>
        <end position="374"/>
    </location>
</feature>
<reference evidence="3" key="1">
    <citation type="journal article" date="2019" name="Int. J. Syst. Evol. Microbiol.">
        <title>The Global Catalogue of Microorganisms (GCM) 10K type strain sequencing project: providing services to taxonomists for standard genome sequencing and annotation.</title>
        <authorList>
            <consortium name="The Broad Institute Genomics Platform"/>
            <consortium name="The Broad Institute Genome Sequencing Center for Infectious Disease"/>
            <person name="Wu L."/>
            <person name="Ma J."/>
        </authorList>
    </citation>
    <scope>NUCLEOTIDE SEQUENCE [LARGE SCALE GENOMIC DNA]</scope>
    <source>
        <strain evidence="3">KLKA75</strain>
    </source>
</reference>
<name>A0ABV9TWH9_9ACTN</name>
<dbReference type="Proteomes" id="UP001595872">
    <property type="component" value="Unassembled WGS sequence"/>
</dbReference>
<evidence type="ECO:0000256" key="1">
    <source>
        <dbReference type="SAM" id="MobiDB-lite"/>
    </source>
</evidence>
<dbReference type="NCBIfam" id="TIGR03986">
    <property type="entry name" value="TIGR03986 family CRISPR-associated RAMP protein"/>
    <property type="match status" value="1"/>
</dbReference>
<evidence type="ECO:0000313" key="2">
    <source>
        <dbReference type="EMBL" id="MFC4908493.1"/>
    </source>
</evidence>
<dbReference type="InterPro" id="IPR023825">
    <property type="entry name" value="CRISPR-assoc_RAMP_BGP1436"/>
</dbReference>
<feature type="region of interest" description="Disordered" evidence="1">
    <location>
        <begin position="703"/>
        <end position="736"/>
    </location>
</feature>
<organism evidence="2 3">
    <name type="scientific">Actinomadura gamaensis</name>
    <dbReference type="NCBI Taxonomy" id="1763541"/>
    <lineage>
        <taxon>Bacteria</taxon>
        <taxon>Bacillati</taxon>
        <taxon>Actinomycetota</taxon>
        <taxon>Actinomycetes</taxon>
        <taxon>Streptosporangiales</taxon>
        <taxon>Thermomonosporaceae</taxon>
        <taxon>Actinomadura</taxon>
    </lineage>
</organism>
<gene>
    <name evidence="2" type="ORF">ACFPCY_14270</name>
</gene>
<comment type="caution">
    <text evidence="2">The sequence shown here is derived from an EMBL/GenBank/DDBJ whole genome shotgun (WGS) entry which is preliminary data.</text>
</comment>
<accession>A0ABV9TWH9</accession>
<dbReference type="EMBL" id="JBHSIT010000004">
    <property type="protein sequence ID" value="MFC4908493.1"/>
    <property type="molecule type" value="Genomic_DNA"/>
</dbReference>
<evidence type="ECO:0000313" key="3">
    <source>
        <dbReference type="Proteomes" id="UP001595872"/>
    </source>
</evidence>
<sequence>MPEKPGLDDFLNPYTFVPAYPRENLPDELADRAPVGHDRLHRDEERWSGTIDVTLTVQTPLLLLDTARAETTGDDHLLYPVLTRDGRPHLPSTSVKGMLRSAYEAVTNSRFGVFDVRQGPNTRALGWRRAADDARQMCPVRVHEVDAENDVVTVDIFQPARLPRYGAHPVTYPDGSEPEHGQVVRARIGRQFIVPKRGNKFPGPWTVRSMIPMTRSGGEPPAARGADDAETDVVTGIVCITGRNAVGKEHERLFFSTGKPVTKACKGGVSRWKELMNSYRDPAVHSKKEIEERKENGRRYGPGEWISDEIGKLAWSPQIWDGERAELKPGSLCYAEIVDGEVLGLFPVLIPRDTSTRTPRDMLPGSLHPAPRLDESSPADRVFGWVAPKGSATRSSSYKGRLRIGPVTCARSEADAVTRFGDEGLPLAVLGQPKPSQGRFYLADSPDSPHEPIPDGVPKEDIFKGPERGLRGRKVYWHHAEVANSKNYWKETAGGQDPSQQPIGGPRHFREYRRPRKAENEKNPRMVNGGRAFFTRGEQRDNQNRSIGGWVNKGEKFSFTIHIKDLNETELGALLWLLTLPPGHFHRLGLGKPLGFGSVRLDIGEDGTDLHNSERWADYYRSLSAQLPSDSAEQHQLQDRCRNAFDRLLEHDDLRHVRDAFLAAAAGVPGLPVHYPRARYKGLKGGAPMPPDPRGRSYSWFVANEKTNRGTPVRGRGRSLPSAESRAPLPTYDEEK</sequence>